<evidence type="ECO:0000259" key="1">
    <source>
        <dbReference type="PROSITE" id="PS51186"/>
    </source>
</evidence>
<sequence length="138" mass="15410">MRVMRAHLERLGRFDPARRRARMRAGFDPAAFRLIETEGRMAGCVAVLDRPGHREIHSFYLEPRAQGRGLGRMVLDAILAERPQLPTRIEVLRQSPATRFYERAGFRLTGESEFDLHFEHAGTSVAQGAGVGEVAPGA</sequence>
<protein>
    <submittedName>
        <fullName evidence="2">Acetyltransferase (GNAT) family protein</fullName>
    </submittedName>
</protein>
<reference evidence="2 3" key="1">
    <citation type="submission" date="2016-11" db="EMBL/GenBank/DDBJ databases">
        <authorList>
            <person name="Jaros S."/>
            <person name="Januszkiewicz K."/>
            <person name="Wedrychowicz H."/>
        </authorList>
    </citation>
    <scope>NUCLEOTIDE SEQUENCE [LARGE SCALE GENOMIC DNA]</scope>
    <source>
        <strain evidence="2 3">DSM 14916</strain>
    </source>
</reference>
<dbReference type="Proteomes" id="UP000184387">
    <property type="component" value="Unassembled WGS sequence"/>
</dbReference>
<dbReference type="AlphaFoldDB" id="A0A1M6KFE1"/>
<dbReference type="GO" id="GO:0016747">
    <property type="term" value="F:acyltransferase activity, transferring groups other than amino-acyl groups"/>
    <property type="evidence" value="ECO:0007669"/>
    <property type="project" value="InterPro"/>
</dbReference>
<organism evidence="2 3">
    <name type="scientific">Muricoccus roseus</name>
    <dbReference type="NCBI Taxonomy" id="198092"/>
    <lineage>
        <taxon>Bacteria</taxon>
        <taxon>Pseudomonadati</taxon>
        <taxon>Pseudomonadota</taxon>
        <taxon>Alphaproteobacteria</taxon>
        <taxon>Acetobacterales</taxon>
        <taxon>Roseomonadaceae</taxon>
        <taxon>Muricoccus</taxon>
    </lineage>
</organism>
<dbReference type="Pfam" id="PF13508">
    <property type="entry name" value="Acetyltransf_7"/>
    <property type="match status" value="1"/>
</dbReference>
<dbReference type="STRING" id="198092.SAMN02745194_02882"/>
<dbReference type="OrthoDB" id="7585366at2"/>
<name>A0A1M6KFE1_9PROT</name>
<proteinExistence type="predicted"/>
<keyword evidence="3" id="KW-1185">Reference proteome</keyword>
<gene>
    <name evidence="2" type="ORF">SAMN02745194_02882</name>
</gene>
<evidence type="ECO:0000313" key="3">
    <source>
        <dbReference type="Proteomes" id="UP000184387"/>
    </source>
</evidence>
<dbReference type="EMBL" id="FQZF01000016">
    <property type="protein sequence ID" value="SHJ57703.1"/>
    <property type="molecule type" value="Genomic_DNA"/>
</dbReference>
<dbReference type="SUPFAM" id="SSF55729">
    <property type="entry name" value="Acyl-CoA N-acyltransferases (Nat)"/>
    <property type="match status" value="1"/>
</dbReference>
<dbReference type="PROSITE" id="PS51186">
    <property type="entry name" value="GNAT"/>
    <property type="match status" value="1"/>
</dbReference>
<evidence type="ECO:0000313" key="2">
    <source>
        <dbReference type="EMBL" id="SHJ57703.1"/>
    </source>
</evidence>
<dbReference type="InterPro" id="IPR016181">
    <property type="entry name" value="Acyl_CoA_acyltransferase"/>
</dbReference>
<feature type="domain" description="N-acetyltransferase" evidence="1">
    <location>
        <begin position="1"/>
        <end position="130"/>
    </location>
</feature>
<dbReference type="CDD" id="cd04301">
    <property type="entry name" value="NAT_SF"/>
    <property type="match status" value="1"/>
</dbReference>
<accession>A0A1M6KFE1</accession>
<dbReference type="Gene3D" id="3.40.630.30">
    <property type="match status" value="1"/>
</dbReference>
<dbReference type="InterPro" id="IPR000182">
    <property type="entry name" value="GNAT_dom"/>
</dbReference>
<keyword evidence="2" id="KW-0808">Transferase</keyword>